<feature type="compositionally biased region" description="Polar residues" evidence="1">
    <location>
        <begin position="798"/>
        <end position="810"/>
    </location>
</feature>
<feature type="compositionally biased region" description="Low complexity" evidence="1">
    <location>
        <begin position="449"/>
        <end position="460"/>
    </location>
</feature>
<evidence type="ECO:0000313" key="3">
    <source>
        <dbReference type="EMBL" id="KAG5931076.1"/>
    </source>
</evidence>
<feature type="compositionally biased region" description="Polar residues" evidence="1">
    <location>
        <begin position="887"/>
        <end position="896"/>
    </location>
</feature>
<name>A0A9P7M6W5_9HYPO</name>
<gene>
    <name evidence="3" type="ORF">E4U60_006509</name>
</gene>
<feature type="region of interest" description="Disordered" evidence="1">
    <location>
        <begin position="376"/>
        <end position="395"/>
    </location>
</feature>
<feature type="compositionally biased region" description="Low complexity" evidence="1">
    <location>
        <begin position="811"/>
        <end position="828"/>
    </location>
</feature>
<protein>
    <submittedName>
        <fullName evidence="3">Uncharacterized protein</fullName>
    </submittedName>
</protein>
<reference evidence="3 4" key="1">
    <citation type="journal article" date="2020" name="bioRxiv">
        <title>Whole genome comparisons of ergot fungi reveals the divergence and evolution of species within the genus Claviceps are the result of varying mechanisms driving genome evolution and host range expansion.</title>
        <authorList>
            <person name="Wyka S.A."/>
            <person name="Mondo S.J."/>
            <person name="Liu M."/>
            <person name="Dettman J."/>
            <person name="Nalam V."/>
            <person name="Broders K.D."/>
        </authorList>
    </citation>
    <scope>NUCLEOTIDE SEQUENCE [LARGE SCALE GENOMIC DNA]</scope>
    <source>
        <strain evidence="3 4">CCC 1485</strain>
    </source>
</reference>
<feature type="chain" id="PRO_5040245741" evidence="2">
    <location>
        <begin position="26"/>
        <end position="953"/>
    </location>
</feature>
<proteinExistence type="predicted"/>
<feature type="region of interest" description="Disordered" evidence="1">
    <location>
        <begin position="727"/>
        <end position="907"/>
    </location>
</feature>
<feature type="region of interest" description="Disordered" evidence="1">
    <location>
        <begin position="666"/>
        <end position="709"/>
    </location>
</feature>
<feature type="compositionally biased region" description="Polar residues" evidence="1">
    <location>
        <begin position="870"/>
        <end position="879"/>
    </location>
</feature>
<feature type="compositionally biased region" description="Polar residues" evidence="1">
    <location>
        <begin position="687"/>
        <end position="709"/>
    </location>
</feature>
<feature type="region of interest" description="Disordered" evidence="1">
    <location>
        <begin position="157"/>
        <end position="178"/>
    </location>
</feature>
<feature type="compositionally biased region" description="Low complexity" evidence="1">
    <location>
        <begin position="237"/>
        <end position="253"/>
    </location>
</feature>
<feature type="compositionally biased region" description="Low complexity" evidence="1">
    <location>
        <begin position="732"/>
        <end position="742"/>
    </location>
</feature>
<feature type="region of interest" description="Disordered" evidence="1">
    <location>
        <begin position="237"/>
        <end position="275"/>
    </location>
</feature>
<feature type="compositionally biased region" description="Low complexity" evidence="1">
    <location>
        <begin position="773"/>
        <end position="792"/>
    </location>
</feature>
<feature type="region of interest" description="Disordered" evidence="1">
    <location>
        <begin position="427"/>
        <end position="460"/>
    </location>
</feature>
<keyword evidence="4" id="KW-1185">Reference proteome</keyword>
<feature type="region of interest" description="Disordered" evidence="1">
    <location>
        <begin position="190"/>
        <end position="218"/>
    </location>
</feature>
<feature type="compositionally biased region" description="Polar residues" evidence="1">
    <location>
        <begin position="427"/>
        <end position="438"/>
    </location>
</feature>
<evidence type="ECO:0000313" key="4">
    <source>
        <dbReference type="Proteomes" id="UP000706124"/>
    </source>
</evidence>
<evidence type="ECO:0000256" key="2">
    <source>
        <dbReference type="SAM" id="SignalP"/>
    </source>
</evidence>
<dbReference type="OrthoDB" id="5104805at2759"/>
<feature type="compositionally biased region" description="Low complexity" evidence="1">
    <location>
        <begin position="332"/>
        <end position="354"/>
    </location>
</feature>
<organism evidence="3 4">
    <name type="scientific">Claviceps pazoutovae</name>
    <dbReference type="NCBI Taxonomy" id="1649127"/>
    <lineage>
        <taxon>Eukaryota</taxon>
        <taxon>Fungi</taxon>
        <taxon>Dikarya</taxon>
        <taxon>Ascomycota</taxon>
        <taxon>Pezizomycotina</taxon>
        <taxon>Sordariomycetes</taxon>
        <taxon>Hypocreomycetidae</taxon>
        <taxon>Hypocreales</taxon>
        <taxon>Clavicipitaceae</taxon>
        <taxon>Claviceps</taxon>
    </lineage>
</organism>
<sequence length="953" mass="99425">MILPSLSVGFVSTLTLGSILSCVEASRGTLKDDVVDLGSVAQLSRVAREAPPDYKAPTYDYDDPPPYQYATSTLAGDPITLTSTDSLPNTVIDTTTVATNGQSSYYSDTTTSVIVSQNTDDPASPSSSTWVESSVLGITGTSTSAISETTTFSSVGTLSTTSESTTSTELTPSLPVSSGIVSNSSSIIGTSTSSPHANNTWATTMTGNPETSTTEFVPSSRLTFESSQLPITVSASSWSNYSSSSTTRSSASTEPGTATNPGVSSLKPSSTPPSLTWPPVFNTTISESASASVSPSVSTSIIANSTLSPSGIQTNTTSSKQTAIWPTSYGHTSTSGNSSQSLSSTTSSYGLSQTVSDGNPRTETYFSSQWANSTSVSTQDGTFSGPTQILTSHTSVPSIPTSLPLSTWYTTPNTSTLAITTQETRTVSLSSGIGRNTTSQSSPSPPFSIPANSTASPPTSSGFSWIQSSVLGTGITLTSGIPTVSAPTQGPPWSSKIVSVPPFQNSTTTFSFSGTGPSIRTSTGNTTYHNPWTPSTVSLPTVTSIVWSSSQPHSSQPNSTDSSVWVTVDPQTSTQSSPYQSSSVAISTGFTSGVPISHPGSNSTYHWPTTMKSSTSHSSISTDYESSSEAFKSTVTRTMLNSTSVQTLSRPSTSTMQQWTNSTLTMQPTLSSNTSSTSNVDTSSTLPTSGTATNSSYVPSSTSWSETSAQQTTASLVTSRWYNSTVDGVPHSTTNSNGSTSTRVTATTYPSVSATSSGTTSLNVTSGRTVMPSSTTETSSERTLSSSITLSTDKTHDQTPSSQPVSTQTRSEATSTYSLSSSITPTTTGNSAPVSTSTTSSRCARRRKTKSSSLETQSRTAIETEPVLTTLKTLASTEKGTSERQASDSPSSTTVIEPQPTPDLPKNPNFPWGGDSPIHRHQSIGQLGAGVPKERLWKRWTRKVKDTMEFVRL</sequence>
<comment type="caution">
    <text evidence="3">The sequence shown here is derived from an EMBL/GenBank/DDBJ whole genome shotgun (WGS) entry which is preliminary data.</text>
</comment>
<feature type="compositionally biased region" description="Polar residues" evidence="1">
    <location>
        <begin position="743"/>
        <end position="772"/>
    </location>
</feature>
<feature type="region of interest" description="Disordered" evidence="1">
    <location>
        <begin position="328"/>
        <end position="363"/>
    </location>
</feature>
<feature type="compositionally biased region" description="Polar residues" evidence="1">
    <location>
        <begin position="254"/>
        <end position="263"/>
    </location>
</feature>
<feature type="compositionally biased region" description="Low complexity" evidence="1">
    <location>
        <begin position="264"/>
        <end position="275"/>
    </location>
</feature>
<keyword evidence="2" id="KW-0732">Signal</keyword>
<evidence type="ECO:0000256" key="1">
    <source>
        <dbReference type="SAM" id="MobiDB-lite"/>
    </source>
</evidence>
<accession>A0A9P7M6W5</accession>
<dbReference type="AlphaFoldDB" id="A0A9P7M6W5"/>
<feature type="compositionally biased region" description="Low complexity" evidence="1">
    <location>
        <begin position="669"/>
        <end position="686"/>
    </location>
</feature>
<dbReference type="EMBL" id="SRPO01000634">
    <property type="protein sequence ID" value="KAG5931076.1"/>
    <property type="molecule type" value="Genomic_DNA"/>
</dbReference>
<feature type="compositionally biased region" description="Polar residues" evidence="1">
    <location>
        <begin position="195"/>
        <end position="218"/>
    </location>
</feature>
<dbReference type="Proteomes" id="UP000706124">
    <property type="component" value="Unassembled WGS sequence"/>
</dbReference>
<feature type="signal peptide" evidence="2">
    <location>
        <begin position="1"/>
        <end position="25"/>
    </location>
</feature>